<dbReference type="OrthoDB" id="3375521at2"/>
<accession>A0A1I2I5B5</accession>
<evidence type="ECO:0000313" key="1">
    <source>
        <dbReference type="EMBL" id="SFF36810.1"/>
    </source>
</evidence>
<proteinExistence type="predicted"/>
<dbReference type="RefSeq" id="WP_143133925.1">
    <property type="nucleotide sequence ID" value="NZ_BOMT01000053.1"/>
</dbReference>
<reference evidence="1 2" key="1">
    <citation type="submission" date="2016-10" db="EMBL/GenBank/DDBJ databases">
        <authorList>
            <person name="de Groot N.N."/>
        </authorList>
    </citation>
    <scope>NUCLEOTIDE SEQUENCE [LARGE SCALE GENOMIC DNA]</scope>
    <source>
        <strain evidence="1 2">DSM 43019</strain>
    </source>
</reference>
<dbReference type="Proteomes" id="UP000199645">
    <property type="component" value="Unassembled WGS sequence"/>
</dbReference>
<protein>
    <submittedName>
        <fullName evidence="1">Uncharacterized protein</fullName>
    </submittedName>
</protein>
<evidence type="ECO:0000313" key="2">
    <source>
        <dbReference type="Proteomes" id="UP000199645"/>
    </source>
</evidence>
<dbReference type="EMBL" id="FONV01000009">
    <property type="protein sequence ID" value="SFF36810.1"/>
    <property type="molecule type" value="Genomic_DNA"/>
</dbReference>
<sequence length="243" mass="26288">MTRHVLDDVAALSGRARAFLDEHCRRTPISLADPGRWYECTDVNGAPVPGPAGGLERLTSFVARYGGMTFCPERPGCHGAHDHPYVFDNSVSSGWDELDDGDHVAVVGSVEGFALTLSWSTGRIGAVEPDFWIAAGAVNLIESSALGQSIYTGESWSEAIERDGKGAGWGLTTVGSDAFRGTVGEVAAASSEWNRWYLDEHVAVHGWRVTYEPERGEAVMAWYRTPEGRRRIETVAGPLQPAP</sequence>
<organism evidence="1 2">
    <name type="scientific">Actinoplanes philippinensis</name>
    <dbReference type="NCBI Taxonomy" id="35752"/>
    <lineage>
        <taxon>Bacteria</taxon>
        <taxon>Bacillati</taxon>
        <taxon>Actinomycetota</taxon>
        <taxon>Actinomycetes</taxon>
        <taxon>Micromonosporales</taxon>
        <taxon>Micromonosporaceae</taxon>
        <taxon>Actinoplanes</taxon>
    </lineage>
</organism>
<name>A0A1I2I5B5_9ACTN</name>
<dbReference type="AlphaFoldDB" id="A0A1I2I5B5"/>
<keyword evidence="2" id="KW-1185">Reference proteome</keyword>
<gene>
    <name evidence="1" type="ORF">SAMN05421541_109262</name>
</gene>